<dbReference type="PANTHER" id="PTHR33395">
    <property type="entry name" value="TRANSCRIPTASE, PUTATIVE-RELATED-RELATED"/>
    <property type="match status" value="1"/>
</dbReference>
<reference evidence="4" key="1">
    <citation type="submission" date="2016-06" db="UniProtKB">
        <authorList>
            <consortium name="WormBaseParasite"/>
        </authorList>
    </citation>
    <scope>IDENTIFICATION</scope>
</reference>
<dbReference type="WBParaSite" id="SCUD_0000870101-mRNA-1">
    <property type="protein sequence ID" value="SCUD_0000870101-mRNA-1"/>
    <property type="gene ID" value="SCUD_0000870101"/>
</dbReference>
<reference evidence="2 3" key="2">
    <citation type="submission" date="2018-11" db="EMBL/GenBank/DDBJ databases">
        <authorList>
            <consortium name="Pathogen Informatics"/>
        </authorList>
    </citation>
    <scope>NUCLEOTIDE SEQUENCE [LARGE SCALE GENOMIC DNA]</scope>
    <source>
        <strain evidence="2">Dakar</strain>
        <strain evidence="3">Dakar, Senegal</strain>
    </source>
</reference>
<evidence type="ECO:0000256" key="1">
    <source>
        <dbReference type="SAM" id="MobiDB-lite"/>
    </source>
</evidence>
<dbReference type="AlphaFoldDB" id="A0A183K138"/>
<keyword evidence="3" id="KW-1185">Reference proteome</keyword>
<accession>A0A183K138</accession>
<dbReference type="PANTHER" id="PTHR33395:SF22">
    <property type="entry name" value="REVERSE TRANSCRIPTASE DOMAIN-CONTAINING PROTEIN"/>
    <property type="match status" value="1"/>
</dbReference>
<sequence length="438" mass="48291">MLHHLGDTSRSSLHSSSYRTLDIRVGGPSLLVQENPSILATDGAKRAEALSEYFSKMFSVSNEKRPTINFDCGGLLIDPVVIEKGTVPRLLQHPKSDKSNGRDDIHYIIMKAPPDVLAQPIAIPFDMSLRPSRLSRDRKDAIISLVYAAGIRDLVSIYRPLSLTNVFEKLMTATNYVEGHNLLFREQYSFRKDPSCLNDPPITIDWAMTKDRNIPVDVVFIDLSKVFDQVAHSGLKLNVESFGIDYKVIDRITTHSIYLSITRSDQSVSGRSRSHSTGSVSRPFGVVCDQESNPTHYRVAAKPCLVLRSSSSTGPIPTSTSNLKSIDPGSFQRTLCEVSSYYEPNVACTSDAITSGVNKNISFKSKPSSFSSPPSIAQASSSTSLGARRRHSHIEFLDKHGSQSRSPPPSVDAIKAINNVSPFVKVYIARIILAVYFQ</sequence>
<proteinExistence type="predicted"/>
<name>A0A183K138_9TREM</name>
<evidence type="ECO:0000313" key="2">
    <source>
        <dbReference type="EMBL" id="VDP32069.1"/>
    </source>
</evidence>
<feature type="region of interest" description="Disordered" evidence="1">
    <location>
        <begin position="365"/>
        <end position="388"/>
    </location>
</feature>
<organism evidence="4">
    <name type="scientific">Schistosoma curassoni</name>
    <dbReference type="NCBI Taxonomy" id="6186"/>
    <lineage>
        <taxon>Eukaryota</taxon>
        <taxon>Metazoa</taxon>
        <taxon>Spiralia</taxon>
        <taxon>Lophotrochozoa</taxon>
        <taxon>Platyhelminthes</taxon>
        <taxon>Trematoda</taxon>
        <taxon>Digenea</taxon>
        <taxon>Strigeidida</taxon>
        <taxon>Schistosomatoidea</taxon>
        <taxon>Schistosomatidae</taxon>
        <taxon>Schistosoma</taxon>
    </lineage>
</organism>
<dbReference type="EMBL" id="UZAK01032869">
    <property type="protein sequence ID" value="VDP32069.1"/>
    <property type="molecule type" value="Genomic_DNA"/>
</dbReference>
<protein>
    <submittedName>
        <fullName evidence="4">Reverse transcriptase domain-containing protein</fullName>
    </submittedName>
</protein>
<feature type="compositionally biased region" description="Low complexity" evidence="1">
    <location>
        <begin position="365"/>
        <end position="384"/>
    </location>
</feature>
<gene>
    <name evidence="2" type="ORF">SCUD_LOCUS8701</name>
</gene>
<evidence type="ECO:0000313" key="4">
    <source>
        <dbReference type="WBParaSite" id="SCUD_0000870101-mRNA-1"/>
    </source>
</evidence>
<evidence type="ECO:0000313" key="3">
    <source>
        <dbReference type="Proteomes" id="UP000279833"/>
    </source>
</evidence>
<dbReference type="Proteomes" id="UP000279833">
    <property type="component" value="Unassembled WGS sequence"/>
</dbReference>